<dbReference type="AlphaFoldDB" id="A0A5A5RT05"/>
<evidence type="ECO:0008006" key="12">
    <source>
        <dbReference type="Google" id="ProtNLM"/>
    </source>
</evidence>
<name>A0A5A5RT05_MICAE</name>
<keyword evidence="4" id="KW-0862">Zinc</keyword>
<feature type="domain" description="Cas12f1-like TNB" evidence="8">
    <location>
        <begin position="316"/>
        <end position="371"/>
    </location>
</feature>
<dbReference type="Pfam" id="PF12323">
    <property type="entry name" value="HTH_OrfB_IS605"/>
    <property type="match status" value="1"/>
</dbReference>
<evidence type="ECO:0000256" key="1">
    <source>
        <dbReference type="ARBA" id="ARBA00008761"/>
    </source>
</evidence>
<dbReference type="InterPro" id="IPR010095">
    <property type="entry name" value="Cas12f1-like_TNB"/>
</dbReference>
<dbReference type="EMBL" id="BHVQ01000001">
    <property type="protein sequence ID" value="GCA78178.1"/>
    <property type="molecule type" value="Genomic_DNA"/>
</dbReference>
<evidence type="ECO:0000256" key="3">
    <source>
        <dbReference type="ARBA" id="ARBA00022723"/>
    </source>
</evidence>
<keyword evidence="2" id="KW-0815">Transposition</keyword>
<dbReference type="RefSeq" id="WP_253852254.1">
    <property type="nucleotide sequence ID" value="NZ_BHVQ01000001.1"/>
</dbReference>
<dbReference type="Pfam" id="PF07282">
    <property type="entry name" value="Cas12f1-like_TNB"/>
    <property type="match status" value="1"/>
</dbReference>
<feature type="domain" description="Transposase putative helix-turn-helix" evidence="9">
    <location>
        <begin position="1"/>
        <end position="46"/>
    </location>
</feature>
<evidence type="ECO:0000256" key="2">
    <source>
        <dbReference type="ARBA" id="ARBA00022578"/>
    </source>
</evidence>
<keyword evidence="5" id="KW-0238">DNA-binding</keyword>
<dbReference type="GO" id="GO:0032196">
    <property type="term" value="P:transposition"/>
    <property type="evidence" value="ECO:0007669"/>
    <property type="project" value="UniProtKB-KW"/>
</dbReference>
<organism evidence="10 11">
    <name type="scientific">Microcystis aeruginosa NIES-2521</name>
    <dbReference type="NCBI Taxonomy" id="2303983"/>
    <lineage>
        <taxon>Bacteria</taxon>
        <taxon>Bacillati</taxon>
        <taxon>Cyanobacteriota</taxon>
        <taxon>Cyanophyceae</taxon>
        <taxon>Oscillatoriophycideae</taxon>
        <taxon>Chroococcales</taxon>
        <taxon>Microcystaceae</taxon>
        <taxon>Microcystis</taxon>
    </lineage>
</organism>
<sequence>MITLTYQYKLKVNRQQEREIVHILDVGKSVYNYALSERKDWLNSRKCLADHCSLVSEYIIPADEPYPNYFVQAKNLTEAKKVYPILKTVNAQVLQQVLKTLDKAFDHIKSKGFGFPRFKKKMRSFVFPALSKSFLGDEYLNFPQLGKIRIRKSREYPSGFEPKQARIIRKASGFYVSVSFQSTELVPDMTVGKTSLGIDAGIESFVATSRGDLIKAPRFWLKVKSKLKLLQRRLKHQVKGSNNWLKLQEKIGRLHEKVSNTRRDWHFKLAHYLCDFADNIFVEDINFVSWSRGIVRKQSLDSGIGSFINEILPFVIWKRGKYYLKVDKNGTSQDCPNCGAITGKKALSERVHRCDSCGHIEPRDTASAKVIENRGKNAVGLTVLENARGGDLTGIDRLNQVDLVKSLRTENLPLHRAPRLAGESQSCLDVITSIGLSNLSSMVNPCLTIFVIVCSAKSGRISRSTT</sequence>
<evidence type="ECO:0000259" key="9">
    <source>
        <dbReference type="Pfam" id="PF12323"/>
    </source>
</evidence>
<dbReference type="Proteomes" id="UP000324689">
    <property type="component" value="Unassembled WGS sequence"/>
</dbReference>
<dbReference type="InterPro" id="IPR021027">
    <property type="entry name" value="Transposase_put_HTH"/>
</dbReference>
<dbReference type="GO" id="GO:0003677">
    <property type="term" value="F:DNA binding"/>
    <property type="evidence" value="ECO:0007669"/>
    <property type="project" value="UniProtKB-KW"/>
</dbReference>
<feature type="domain" description="Probable transposase IS891/IS1136/IS1341" evidence="7">
    <location>
        <begin position="192"/>
        <end position="286"/>
    </location>
</feature>
<keyword evidence="6" id="KW-0233">DNA recombination</keyword>
<evidence type="ECO:0000256" key="5">
    <source>
        <dbReference type="ARBA" id="ARBA00023125"/>
    </source>
</evidence>
<proteinExistence type="inferred from homology"/>
<dbReference type="GO" id="GO:0046872">
    <property type="term" value="F:metal ion binding"/>
    <property type="evidence" value="ECO:0007669"/>
    <property type="project" value="UniProtKB-KW"/>
</dbReference>
<protein>
    <recommendedName>
        <fullName evidence="12">Transposase</fullName>
    </recommendedName>
</protein>
<dbReference type="Pfam" id="PF01385">
    <property type="entry name" value="OrfB_IS605"/>
    <property type="match status" value="1"/>
</dbReference>
<comment type="caution">
    <text evidence="10">The sequence shown here is derived from an EMBL/GenBank/DDBJ whole genome shotgun (WGS) entry which is preliminary data.</text>
</comment>
<evidence type="ECO:0000313" key="10">
    <source>
        <dbReference type="EMBL" id="GCA78178.1"/>
    </source>
</evidence>
<keyword evidence="3" id="KW-0479">Metal-binding</keyword>
<evidence type="ECO:0000259" key="8">
    <source>
        <dbReference type="Pfam" id="PF07282"/>
    </source>
</evidence>
<dbReference type="NCBIfam" id="NF040570">
    <property type="entry name" value="guided_TnpB"/>
    <property type="match status" value="1"/>
</dbReference>
<evidence type="ECO:0000313" key="11">
    <source>
        <dbReference type="Proteomes" id="UP000324689"/>
    </source>
</evidence>
<reference evidence="10 11" key="1">
    <citation type="submission" date="2018-09" db="EMBL/GenBank/DDBJ databases">
        <title>Evolutionary history of phycoerythrin pigmentation in the water bloom-forming cyanobacterium Microcystis aeruginosa.</title>
        <authorList>
            <person name="Tanabe Y."/>
            <person name="Tanabe Y."/>
            <person name="Yamaguchi H."/>
        </authorList>
    </citation>
    <scope>NUCLEOTIDE SEQUENCE [LARGE SCALE GENOMIC DNA]</scope>
    <source>
        <strain evidence="10 11">NIES-2521</strain>
    </source>
</reference>
<comment type="similarity">
    <text evidence="1">In the C-terminal section; belongs to the transposase 35 family.</text>
</comment>
<dbReference type="GO" id="GO:0006310">
    <property type="term" value="P:DNA recombination"/>
    <property type="evidence" value="ECO:0007669"/>
    <property type="project" value="UniProtKB-KW"/>
</dbReference>
<evidence type="ECO:0000259" key="7">
    <source>
        <dbReference type="Pfam" id="PF01385"/>
    </source>
</evidence>
<evidence type="ECO:0000256" key="6">
    <source>
        <dbReference type="ARBA" id="ARBA00023172"/>
    </source>
</evidence>
<gene>
    <name evidence="10" type="ORF">MiTs_00156</name>
</gene>
<dbReference type="InterPro" id="IPR001959">
    <property type="entry name" value="Transposase"/>
</dbReference>
<evidence type="ECO:0000256" key="4">
    <source>
        <dbReference type="ARBA" id="ARBA00022833"/>
    </source>
</evidence>
<accession>A0A5A5RT05</accession>